<proteinExistence type="inferred from homology"/>
<dbReference type="SMART" id="SM00968">
    <property type="entry name" value="SMC_hinge"/>
    <property type="match status" value="1"/>
</dbReference>
<dbReference type="InterPro" id="IPR027417">
    <property type="entry name" value="P-loop_NTPase"/>
</dbReference>
<organism evidence="6 7">
    <name type="scientific">Apophysomyces ossiformis</name>
    <dbReference type="NCBI Taxonomy" id="679940"/>
    <lineage>
        <taxon>Eukaryota</taxon>
        <taxon>Fungi</taxon>
        <taxon>Fungi incertae sedis</taxon>
        <taxon>Mucoromycota</taxon>
        <taxon>Mucoromycotina</taxon>
        <taxon>Mucoromycetes</taxon>
        <taxon>Mucorales</taxon>
        <taxon>Mucorineae</taxon>
        <taxon>Mucoraceae</taxon>
        <taxon>Apophysomyces</taxon>
    </lineage>
</organism>
<feature type="domain" description="SMC hinge" evidence="5">
    <location>
        <begin position="493"/>
        <end position="605"/>
    </location>
</feature>
<dbReference type="FunFam" id="3.40.50.300:FF:000370">
    <property type="entry name" value="Structural maintenance of chromosomes 3"/>
    <property type="match status" value="1"/>
</dbReference>
<dbReference type="Proteomes" id="UP000605846">
    <property type="component" value="Unassembled WGS sequence"/>
</dbReference>
<keyword evidence="7" id="KW-1185">Reference proteome</keyword>
<gene>
    <name evidence="6" type="primary">SMC3</name>
    <name evidence="6" type="ORF">EC973_004984</name>
</gene>
<name>A0A8H7BKP5_9FUNG</name>
<keyword evidence="2" id="KW-0539">Nucleus</keyword>
<dbReference type="Pfam" id="PF06470">
    <property type="entry name" value="SMC_hinge"/>
    <property type="match status" value="1"/>
</dbReference>
<dbReference type="GO" id="GO:0007059">
    <property type="term" value="P:chromosome segregation"/>
    <property type="evidence" value="ECO:0007669"/>
    <property type="project" value="UniProtKB-ARBA"/>
</dbReference>
<comment type="caution">
    <text evidence="6">The sequence shown here is derived from an EMBL/GenBank/DDBJ whole genome shotgun (WGS) entry which is preliminary data.</text>
</comment>
<dbReference type="GO" id="GO:0005524">
    <property type="term" value="F:ATP binding"/>
    <property type="evidence" value="ECO:0007669"/>
    <property type="project" value="InterPro"/>
</dbReference>
<accession>A0A8H7BKP5</accession>
<dbReference type="GO" id="GO:0005634">
    <property type="term" value="C:nucleus"/>
    <property type="evidence" value="ECO:0007669"/>
    <property type="project" value="UniProtKB-SubCell"/>
</dbReference>
<evidence type="ECO:0000256" key="1">
    <source>
        <dbReference type="ARBA" id="ARBA00023054"/>
    </source>
</evidence>
<evidence type="ECO:0000256" key="4">
    <source>
        <dbReference type="SAM" id="SignalP"/>
    </source>
</evidence>
<dbReference type="InterPro" id="IPR036277">
    <property type="entry name" value="SMC_hinge_sf"/>
</dbReference>
<comment type="similarity">
    <text evidence="2">Belongs to the SMC family.</text>
</comment>
<dbReference type="GO" id="GO:0051276">
    <property type="term" value="P:chromosome organization"/>
    <property type="evidence" value="ECO:0007669"/>
    <property type="project" value="InterPro"/>
</dbReference>
<sequence>MDRLACDVHFLILTAIRFVLGDQYQNLSKDERQGLLHDGVKTATISAYVEIVFDNTDKRFPTGKSEVILRRSIGLTLDEYSLDGKSVTKSDVMNLLESAGFSRANPYYIVPQGRITTLTVAKDEDRLKLLKQVAGTQVYEQKRRESTKIMEETDTKKAKIAEVLNYIQERIQELQEEKEELSQYQTLESERRSLEYTIYAHEQMDANNRLEELEDNRRRDLNSNNSLREKYTETENKINDLEYANRETAETIQLLEREKTELQNEREELTKDQVQLELQVTLLEDAQLSESEFKEKVTDQLKIVEDELARKEKIIAEMMPEFEQSQQEDMQLHQQLKFCQAEQDVLHAKQARLSRFSTVEERNLWLQQHIDDIVTNETIRQNQLRILTEEKANAVIRLEAKNVEIRQIKEKIAKRQAIFERLANEETKLKQERNQATEERKNLWRKEAKLDSTIHQCVEEVRKAERNLSGSTDKIISKGITAVSRLRKELNFPGVHGQLFELFEVDERFRTAVEVTAGSSLFHVVVDTDDTATRLLEVLNKENAGRVTFIPLNRVSPKEVSYPPAVDAIPIVQKMQFDAKYENAIKQIFGGVCVCPNLEVASSYAKSYNLTAVTLEGDRIDGRGALSGGYVDLKHSRLDSAKKLQTWRRKLEEEQNNVREIKEGIIHFDQEVTRILGELQVVEAKKKRLQVQDDATDHESRLRSEVEFLQKVISSKDKSIDSISTELKLLTQQRESYQAELSSELSAALSSEESDLLTNNRNMVEQIKCKIIAVSARNAEYRNRLNALKDDVHNHLQRRKTELLSRKQRVIAASSNQELIRKKKENKSLLRKLRGLTVRISELDTEVEEQQATSKDYHRQIEELYAGQILLAQGITKYEKNLERYLLRRSLLLQKKEECNANIRDLGVLPDDAFGKYNNLSIEKLLKRLHRVNEKLQKLCHVNRKAFEQYEQFTKRRDQLLARRQELDTAANAISTLIDSLDQRKDETIERTFNEVATNFSKIFERLVPAGHGELVMKHNAEKTVSRGDFMDIDGSQAMDSRVNLERYSGVSIKVSFNSKSDEGMIMQQLSGGQKSLVALALIFAIQKCDPAPFYLFDEVDANLDVQYRRAVAEMIHSLSENAQFITTTFRPELLENADKFYGVTFQGKVSRIHGISKENALGFVEQVGS</sequence>
<dbReference type="Gene3D" id="1.20.1060.20">
    <property type="match status" value="1"/>
</dbReference>
<dbReference type="InterPro" id="IPR010935">
    <property type="entry name" value="SMC_hinge"/>
</dbReference>
<comment type="subcellular location">
    <subcellularLocation>
        <location evidence="2">Nucleus</location>
    </subcellularLocation>
</comment>
<dbReference type="Gene3D" id="3.40.50.300">
    <property type="entry name" value="P-loop containing nucleotide triphosphate hydrolases"/>
    <property type="match status" value="2"/>
</dbReference>
<dbReference type="AlphaFoldDB" id="A0A8H7BKP5"/>
<dbReference type="InterPro" id="IPR003395">
    <property type="entry name" value="RecF/RecN/SMC_N"/>
</dbReference>
<dbReference type="PANTHER" id="PTHR43977">
    <property type="entry name" value="STRUCTURAL MAINTENANCE OF CHROMOSOMES PROTEIN 3"/>
    <property type="match status" value="1"/>
</dbReference>
<keyword evidence="1 3" id="KW-0175">Coiled coil</keyword>
<dbReference type="SUPFAM" id="SSF52540">
    <property type="entry name" value="P-loop containing nucleoside triphosphate hydrolases"/>
    <property type="match status" value="2"/>
</dbReference>
<evidence type="ECO:0000313" key="6">
    <source>
        <dbReference type="EMBL" id="KAF7721275.1"/>
    </source>
</evidence>
<dbReference type="GO" id="GO:0016887">
    <property type="term" value="F:ATP hydrolysis activity"/>
    <property type="evidence" value="ECO:0007669"/>
    <property type="project" value="InterPro"/>
</dbReference>
<feature type="coiled-coil region" evidence="3">
    <location>
        <begin position="771"/>
        <end position="798"/>
    </location>
</feature>
<feature type="coiled-coil region" evidence="3">
    <location>
        <begin position="826"/>
        <end position="860"/>
    </location>
</feature>
<evidence type="ECO:0000256" key="2">
    <source>
        <dbReference type="PIRNR" id="PIRNR005719"/>
    </source>
</evidence>
<dbReference type="EMBL" id="JABAYA010000285">
    <property type="protein sequence ID" value="KAF7721275.1"/>
    <property type="molecule type" value="Genomic_DNA"/>
</dbReference>
<evidence type="ECO:0000256" key="3">
    <source>
        <dbReference type="SAM" id="Coils"/>
    </source>
</evidence>
<evidence type="ECO:0000313" key="7">
    <source>
        <dbReference type="Proteomes" id="UP000605846"/>
    </source>
</evidence>
<protein>
    <recommendedName>
        <fullName evidence="2">Structural maintenance of chromosomes protein</fullName>
    </recommendedName>
</protein>
<dbReference type="Gene3D" id="3.30.70.1620">
    <property type="match status" value="1"/>
</dbReference>
<dbReference type="InterPro" id="IPR024704">
    <property type="entry name" value="SMC"/>
</dbReference>
<dbReference type="GO" id="GO:0005694">
    <property type="term" value="C:chromosome"/>
    <property type="evidence" value="ECO:0007669"/>
    <property type="project" value="InterPro"/>
</dbReference>
<feature type="coiled-coil region" evidence="3">
    <location>
        <begin position="922"/>
        <end position="970"/>
    </location>
</feature>
<dbReference type="OrthoDB" id="5575062at2759"/>
<feature type="coiled-coil region" evidence="3">
    <location>
        <begin position="405"/>
        <end position="449"/>
    </location>
</feature>
<feature type="chain" id="PRO_5034031714" description="Structural maintenance of chromosomes protein" evidence="4">
    <location>
        <begin position="22"/>
        <end position="1170"/>
    </location>
</feature>
<dbReference type="PIRSF" id="PIRSF005719">
    <property type="entry name" value="SMC"/>
    <property type="match status" value="1"/>
</dbReference>
<dbReference type="SUPFAM" id="SSF75553">
    <property type="entry name" value="Smc hinge domain"/>
    <property type="match status" value="1"/>
</dbReference>
<keyword evidence="4" id="KW-0732">Signal</keyword>
<feature type="coiled-coil region" evidence="3">
    <location>
        <begin position="157"/>
        <end position="314"/>
    </location>
</feature>
<evidence type="ECO:0000259" key="5">
    <source>
        <dbReference type="SMART" id="SM00968"/>
    </source>
</evidence>
<reference evidence="6" key="1">
    <citation type="submission" date="2020-01" db="EMBL/GenBank/DDBJ databases">
        <title>Genome Sequencing of Three Apophysomyces-Like Fungal Strains Confirms a Novel Fungal Genus in the Mucoromycota with divergent Burkholderia-like Endosymbiotic Bacteria.</title>
        <authorList>
            <person name="Stajich J.E."/>
            <person name="Macias A.M."/>
            <person name="Carter-House D."/>
            <person name="Lovett B."/>
            <person name="Kasson L.R."/>
            <person name="Berry K."/>
            <person name="Grigoriev I."/>
            <person name="Chang Y."/>
            <person name="Spatafora J."/>
            <person name="Kasson M.T."/>
        </authorList>
    </citation>
    <scope>NUCLEOTIDE SEQUENCE</scope>
    <source>
        <strain evidence="6">NRRL A-21654</strain>
    </source>
</reference>
<feature type="signal peptide" evidence="4">
    <location>
        <begin position="1"/>
        <end position="21"/>
    </location>
</feature>
<dbReference type="Pfam" id="PF02463">
    <property type="entry name" value="SMC_N"/>
    <property type="match status" value="1"/>
</dbReference>